<keyword evidence="6 9" id="KW-0906">Nuclear pore complex</keyword>
<dbReference type="PANTHER" id="PTHR13003:SF2">
    <property type="entry name" value="NUCLEAR PORE COMPLEX PROTEIN NUP107"/>
    <property type="match status" value="1"/>
</dbReference>
<dbReference type="Proteomes" id="UP000694846">
    <property type="component" value="Unplaced"/>
</dbReference>
<comment type="subcellular location">
    <subcellularLocation>
        <location evidence="9">Nucleus</location>
        <location evidence="9">Nuclear pore complex</location>
    </subcellularLocation>
    <subcellularLocation>
        <location evidence="9">Nucleus membrane</location>
    </subcellularLocation>
</comment>
<keyword evidence="8 9" id="KW-0539">Nucleus</keyword>
<dbReference type="FunFam" id="1.10.3450.20:FF:000001">
    <property type="entry name" value="Nuclear pore complex protein"/>
    <property type="match status" value="1"/>
</dbReference>
<dbReference type="GO" id="GO:0017056">
    <property type="term" value="F:structural constituent of nuclear pore"/>
    <property type="evidence" value="ECO:0007669"/>
    <property type="project" value="UniProtKB-UniRule"/>
</dbReference>
<evidence type="ECO:0000256" key="6">
    <source>
        <dbReference type="ARBA" id="ARBA00023132"/>
    </source>
</evidence>
<dbReference type="Pfam" id="PF04121">
    <property type="entry name" value="Nup84_Nup100"/>
    <property type="match status" value="1"/>
</dbReference>
<dbReference type="EMBL" id="GGMS01007646">
    <property type="protein sequence ID" value="MBY76849.1"/>
    <property type="molecule type" value="Transcribed_RNA"/>
</dbReference>
<reference evidence="10" key="1">
    <citation type="submission" date="2018-04" db="EMBL/GenBank/DDBJ databases">
        <title>Transcriptome assembly of Sipha flava.</title>
        <authorList>
            <person name="Scully E.D."/>
            <person name="Geib S.M."/>
            <person name="Palmer N.A."/>
            <person name="Koch K."/>
            <person name="Bradshaw J."/>
            <person name="Heng-Moss T."/>
            <person name="Sarath G."/>
        </authorList>
    </citation>
    <scope>NUCLEOTIDE SEQUENCE</scope>
</reference>
<keyword evidence="5 9" id="KW-0811">Translocation</keyword>
<evidence type="ECO:0000256" key="2">
    <source>
        <dbReference type="ARBA" id="ARBA00022448"/>
    </source>
</evidence>
<evidence type="ECO:0000256" key="1">
    <source>
        <dbReference type="ARBA" id="ARBA00009510"/>
    </source>
</evidence>
<comment type="subunit">
    <text evidence="9">Part of the nuclear pore complex (NPC).</text>
</comment>
<name>A0A2S2QGG2_9HEMI</name>
<organism evidence="10">
    <name type="scientific">Sipha flava</name>
    <name type="common">yellow sugarcane aphid</name>
    <dbReference type="NCBI Taxonomy" id="143950"/>
    <lineage>
        <taxon>Eukaryota</taxon>
        <taxon>Metazoa</taxon>
        <taxon>Ecdysozoa</taxon>
        <taxon>Arthropoda</taxon>
        <taxon>Hexapoda</taxon>
        <taxon>Insecta</taxon>
        <taxon>Pterygota</taxon>
        <taxon>Neoptera</taxon>
        <taxon>Paraneoptera</taxon>
        <taxon>Hemiptera</taxon>
        <taxon>Sternorrhyncha</taxon>
        <taxon>Aphidomorpha</taxon>
        <taxon>Aphidoidea</taxon>
        <taxon>Aphididae</taxon>
        <taxon>Sipha</taxon>
    </lineage>
</organism>
<protein>
    <recommendedName>
        <fullName evidence="9">Nuclear pore complex protein</fullName>
    </recommendedName>
</protein>
<keyword evidence="11" id="KW-1185">Reference proteome</keyword>
<proteinExistence type="inferred from homology"/>
<comment type="similarity">
    <text evidence="1 9">Belongs to the nucleoporin Nup84/Nup107 family.</text>
</comment>
<dbReference type="GO" id="GO:0006606">
    <property type="term" value="P:protein import into nucleus"/>
    <property type="evidence" value="ECO:0007669"/>
    <property type="project" value="TreeGrafter"/>
</dbReference>
<dbReference type="PANTHER" id="PTHR13003">
    <property type="entry name" value="NUP107-RELATED"/>
    <property type="match status" value="1"/>
</dbReference>
<sequence>MDNSIRAEILADLDTSINGSFMDYTNDISKLKINKSELNLSVSYIPGELSAIFDIPISQPKLNSENGLYYQFLDVLQAFRISSPLQLLEILQYFIDNCIDTISILKDQNQNVDWLEQELNTWRLLLTLFQVQHLESEKVDNIISDRDLSDALFKEDQKLKGIQRIVDWLEHCAAERMENEFMKNAKHFSDEEVAWPNTLGQLLKKELIYQSSGALVTQLDPDAPSRQARSIHDLDQVDDDRLLAQVFTEIRCGRLEKAELLCCQYGQFWRSAILEGWRLYHDPFYKSKEDQTQSDEVLGNPNRDVWKCCAWKISSDIKNSAHWRATIGILCGNIDAVLPVCNQWEDILWAHLHNIVNVAVENHIQTNRTSNFISLPEKYWEYKMSLDDVVAELKSNSKLSVRQEAHQPKRQIQQYFMTNQFRELVNNMADWAENKELDPQFLRFLAHLVLVIRWAGIQHDALAGNLIIQKYIEVLIPINDPILVAYYTSQLEQNSQIIIYAKFLEKMISPEQRHNGLMSAEKFSLPVDEITKRIVETYRNRYTNVTSGVELFSEITNDDHELVSALDWIIYYPHQVEEAFVQINAVVRNFVAQGKIQAARLAFNKIKKESISTLLNNDNVNIETLLASNVSLSSKIQSLILEYLAYKCYLDAEEGFAEWFHEYHQTKPIEPTKLPANAEYSKKMIYDHNMKQYQIALDNWKQSFSNSSQIVREQLFNLLFFPNGWLVDHDNTDKSRHEHFELLRTICIPKIFMLLHTILHTTEKYSECIKLASYLTDETNKFYQLFSQADLKKLLAKIAESSVCIMESSKYLDPWGFSSQEQNNSL</sequence>
<dbReference type="OrthoDB" id="3098at2759"/>
<dbReference type="InterPro" id="IPR007252">
    <property type="entry name" value="Nup84/Nup107"/>
</dbReference>
<evidence type="ECO:0000256" key="7">
    <source>
        <dbReference type="ARBA" id="ARBA00023136"/>
    </source>
</evidence>
<evidence type="ECO:0000313" key="11">
    <source>
        <dbReference type="Proteomes" id="UP000694846"/>
    </source>
</evidence>
<comment type="function">
    <text evidence="9">Functions as a component of the nuclear pore complex (NPC).</text>
</comment>
<evidence type="ECO:0000256" key="8">
    <source>
        <dbReference type="ARBA" id="ARBA00023242"/>
    </source>
</evidence>
<dbReference type="Gene3D" id="1.20.190.50">
    <property type="match status" value="1"/>
</dbReference>
<dbReference type="Gene3D" id="1.10.3450.20">
    <property type="match status" value="1"/>
</dbReference>
<dbReference type="GO" id="GO:0031965">
    <property type="term" value="C:nuclear membrane"/>
    <property type="evidence" value="ECO:0007669"/>
    <property type="project" value="UniProtKB-SubCell"/>
</dbReference>
<accession>A0A2S2QGG2</accession>
<evidence type="ECO:0000256" key="5">
    <source>
        <dbReference type="ARBA" id="ARBA00023010"/>
    </source>
</evidence>
<dbReference type="AlphaFoldDB" id="A0A2S2QGG2"/>
<dbReference type="GO" id="GO:0031080">
    <property type="term" value="C:nuclear pore outer ring"/>
    <property type="evidence" value="ECO:0007669"/>
    <property type="project" value="TreeGrafter"/>
</dbReference>
<dbReference type="GO" id="GO:0006406">
    <property type="term" value="P:mRNA export from nucleus"/>
    <property type="evidence" value="ECO:0007669"/>
    <property type="project" value="TreeGrafter"/>
</dbReference>
<dbReference type="GO" id="GO:0000973">
    <property type="term" value="P:post-transcriptional tethering of RNA polymerase II gene DNA at nuclear periphery"/>
    <property type="evidence" value="ECO:0007669"/>
    <property type="project" value="TreeGrafter"/>
</dbReference>
<evidence type="ECO:0000313" key="12">
    <source>
        <dbReference type="RefSeq" id="XP_025424248.1"/>
    </source>
</evidence>
<keyword evidence="2 9" id="KW-0813">Transport</keyword>
<evidence type="ECO:0000256" key="3">
    <source>
        <dbReference type="ARBA" id="ARBA00022816"/>
    </source>
</evidence>
<reference evidence="12" key="2">
    <citation type="submission" date="2025-04" db="UniProtKB">
        <authorList>
            <consortium name="RefSeq"/>
        </authorList>
    </citation>
    <scope>IDENTIFICATION</scope>
    <source>
        <tissue evidence="12">Whole body</tissue>
    </source>
</reference>
<evidence type="ECO:0000256" key="9">
    <source>
        <dbReference type="RuleBase" id="RU365072"/>
    </source>
</evidence>
<keyword evidence="3" id="KW-0509">mRNA transport</keyword>
<keyword evidence="7 9" id="KW-0472">Membrane</keyword>
<keyword evidence="4" id="KW-0653">Protein transport</keyword>
<evidence type="ECO:0000313" key="10">
    <source>
        <dbReference type="EMBL" id="MBY76849.1"/>
    </source>
</evidence>
<dbReference type="RefSeq" id="XP_025424248.1">
    <property type="nucleotide sequence ID" value="XM_025568463.1"/>
</dbReference>
<evidence type="ECO:0000256" key="4">
    <source>
        <dbReference type="ARBA" id="ARBA00022927"/>
    </source>
</evidence>
<gene>
    <name evidence="10" type="primary">NUP107</name>
    <name evidence="12" type="synonym">LOC112693409</name>
    <name evidence="10" type="ORF">g.61181</name>
</gene>